<feature type="compositionally biased region" description="Gly residues" evidence="1">
    <location>
        <begin position="240"/>
        <end position="262"/>
    </location>
</feature>
<organism evidence="2 3">
    <name type="scientific">Eschrichtius robustus</name>
    <name type="common">California gray whale</name>
    <name type="synonym">Eschrichtius gibbosus</name>
    <dbReference type="NCBI Taxonomy" id="9764"/>
    <lineage>
        <taxon>Eukaryota</taxon>
        <taxon>Metazoa</taxon>
        <taxon>Chordata</taxon>
        <taxon>Craniata</taxon>
        <taxon>Vertebrata</taxon>
        <taxon>Euteleostomi</taxon>
        <taxon>Mammalia</taxon>
        <taxon>Eutheria</taxon>
        <taxon>Laurasiatheria</taxon>
        <taxon>Artiodactyla</taxon>
        <taxon>Whippomorpha</taxon>
        <taxon>Cetacea</taxon>
        <taxon>Mysticeti</taxon>
        <taxon>Eschrichtiidae</taxon>
        <taxon>Eschrichtius</taxon>
    </lineage>
</organism>
<feature type="region of interest" description="Disordered" evidence="1">
    <location>
        <begin position="323"/>
        <end position="343"/>
    </location>
</feature>
<gene>
    <name evidence="2" type="ORF">J1605_017021</name>
</gene>
<name>A0AB34I2N2_ESCRO</name>
<comment type="caution">
    <text evidence="2">The sequence shown here is derived from an EMBL/GenBank/DDBJ whole genome shotgun (WGS) entry which is preliminary data.</text>
</comment>
<feature type="compositionally biased region" description="Basic residues" evidence="1">
    <location>
        <begin position="152"/>
        <end position="161"/>
    </location>
</feature>
<reference evidence="2 3" key="1">
    <citation type="submission" date="2022-11" db="EMBL/GenBank/DDBJ databases">
        <title>Whole genome sequence of Eschrichtius robustus ER-17-0199.</title>
        <authorList>
            <person name="Bruniche-Olsen A."/>
            <person name="Black A.N."/>
            <person name="Fields C.J."/>
            <person name="Walden K."/>
            <person name="Dewoody J.A."/>
        </authorList>
    </citation>
    <scope>NUCLEOTIDE SEQUENCE [LARGE SCALE GENOMIC DNA]</scope>
    <source>
        <strain evidence="2">ER-17-0199</strain>
        <tissue evidence="2">Blubber</tissue>
    </source>
</reference>
<protein>
    <submittedName>
        <fullName evidence="2">Uncharacterized protein</fullName>
    </submittedName>
</protein>
<feature type="compositionally biased region" description="Low complexity" evidence="1">
    <location>
        <begin position="9"/>
        <end position="22"/>
    </location>
</feature>
<proteinExistence type="predicted"/>
<evidence type="ECO:0000313" key="2">
    <source>
        <dbReference type="EMBL" id="KAJ8797819.1"/>
    </source>
</evidence>
<dbReference type="EMBL" id="JAIQCJ010000154">
    <property type="protein sequence ID" value="KAJ8797819.1"/>
    <property type="molecule type" value="Genomic_DNA"/>
</dbReference>
<feature type="compositionally biased region" description="Low complexity" evidence="1">
    <location>
        <begin position="40"/>
        <end position="51"/>
    </location>
</feature>
<accession>A0AB34I2N2</accession>
<evidence type="ECO:0000313" key="3">
    <source>
        <dbReference type="Proteomes" id="UP001159641"/>
    </source>
</evidence>
<keyword evidence="3" id="KW-1185">Reference proteome</keyword>
<feature type="region of interest" description="Disordered" evidence="1">
    <location>
        <begin position="1"/>
        <end position="280"/>
    </location>
</feature>
<dbReference type="Proteomes" id="UP001159641">
    <property type="component" value="Unassembled WGS sequence"/>
</dbReference>
<feature type="compositionally biased region" description="Gly residues" evidence="1">
    <location>
        <begin position="192"/>
        <end position="202"/>
    </location>
</feature>
<feature type="compositionally biased region" description="Basic and acidic residues" evidence="1">
    <location>
        <begin position="333"/>
        <end position="343"/>
    </location>
</feature>
<feature type="compositionally biased region" description="Low complexity" evidence="1">
    <location>
        <begin position="100"/>
        <end position="114"/>
    </location>
</feature>
<feature type="compositionally biased region" description="Acidic residues" evidence="1">
    <location>
        <begin position="180"/>
        <end position="189"/>
    </location>
</feature>
<sequence length="343" mass="34513">MEKTKGRPDAGALGPRPAGAPLHPISAAGVPPAIAPSVHGGAPSPAAPSSGWVRPSSLWGTPSLTPQGLPLSRVLRAAGRFQPRPRGSAWSPRPVPSHLPRGARAARSGAAGARSGDRGPGLAVEEGEARAGAARGRRELGDGSGGQPPAARQRRRRRRAVRGAPVIGTALAGGGGEGRAEEEEKEEEGGERGGGGGGGGGCEEPTGVAAAGPGRGQHAASPRAPQPGSGPDTRGKRESGGGGGGGRMQGKKPGGSSGGGRSGELQGDEAQRNKKKKKKVSCFSNIKIFLVSECALMLAQGTVGAYLAGMTSARRGGWRVVQRRPPGELPARAAERTGSRRDR</sequence>
<dbReference type="AlphaFoldDB" id="A0AB34I2N2"/>
<evidence type="ECO:0000256" key="1">
    <source>
        <dbReference type="SAM" id="MobiDB-lite"/>
    </source>
</evidence>